<proteinExistence type="predicted"/>
<dbReference type="InterPro" id="IPR012654">
    <property type="entry name" value="CHP02391"/>
</dbReference>
<sequence>MDRDWAIQQLDHFLRVAELYKPAREPGNFSRHLSNRGTQDEILDSAQVVEQVIDRALPDWRTSVPSNVAINKWYQHIEAAKRARVQLQRQEELAEKLGDNAPRLSASHLHPWVWDSAKPLWSNGHYREAVTAAARAVNAYTQAKVGRRDVSEAKLFQQAFATAPPEPGKPRLRIMADDGSDTYKSVHTGALNFAGGLYGAIRNPASHVMLDELPEDEALEQLAAFSVLARWVDRATLDAAGP</sequence>
<dbReference type="KEGG" id="pry:Prubr_21390"/>
<dbReference type="EMBL" id="AP023359">
    <property type="protein sequence ID" value="BCJ65118.1"/>
    <property type="molecule type" value="Genomic_DNA"/>
</dbReference>
<reference evidence="3" key="1">
    <citation type="submission" date="2020-08" db="EMBL/GenBank/DDBJ databases">
        <title>Whole genome shotgun sequence of Polymorphospora rubra NBRC 101157.</title>
        <authorList>
            <person name="Komaki H."/>
            <person name="Tamura T."/>
        </authorList>
    </citation>
    <scope>NUCLEOTIDE SEQUENCE</scope>
    <source>
        <strain evidence="3">NBRC 101157</strain>
    </source>
</reference>
<evidence type="ECO:0000313" key="4">
    <source>
        <dbReference type="Proteomes" id="UP000680866"/>
    </source>
</evidence>
<keyword evidence="4" id="KW-1185">Reference proteome</keyword>
<protein>
    <recommendedName>
        <fullName evidence="2">Conserved hypothetical protein CHP02391 domain-containing protein</fullName>
    </recommendedName>
</protein>
<dbReference type="RefSeq" id="WP_212824384.1">
    <property type="nucleotide sequence ID" value="NZ_AP023359.1"/>
</dbReference>
<dbReference type="Pfam" id="PF09509">
    <property type="entry name" value="Hypoth_Ymh"/>
    <property type="match status" value="1"/>
</dbReference>
<evidence type="ECO:0000259" key="2">
    <source>
        <dbReference type="Pfam" id="PF09509"/>
    </source>
</evidence>
<keyword evidence="1" id="KW-0175">Coiled coil</keyword>
<dbReference type="Proteomes" id="UP000680866">
    <property type="component" value="Chromosome"/>
</dbReference>
<evidence type="ECO:0000313" key="3">
    <source>
        <dbReference type="EMBL" id="BCJ65118.1"/>
    </source>
</evidence>
<feature type="coiled-coil region" evidence="1">
    <location>
        <begin position="70"/>
        <end position="100"/>
    </location>
</feature>
<evidence type="ECO:0000256" key="1">
    <source>
        <dbReference type="SAM" id="Coils"/>
    </source>
</evidence>
<dbReference type="AlphaFoldDB" id="A0A810N0D9"/>
<accession>A0A810N0D9</accession>
<feature type="domain" description="Conserved hypothetical protein CHP02391" evidence="2">
    <location>
        <begin position="108"/>
        <end position="232"/>
    </location>
</feature>
<organism evidence="3 4">
    <name type="scientific">Polymorphospora rubra</name>
    <dbReference type="NCBI Taxonomy" id="338584"/>
    <lineage>
        <taxon>Bacteria</taxon>
        <taxon>Bacillati</taxon>
        <taxon>Actinomycetota</taxon>
        <taxon>Actinomycetes</taxon>
        <taxon>Micromonosporales</taxon>
        <taxon>Micromonosporaceae</taxon>
        <taxon>Polymorphospora</taxon>
    </lineage>
</organism>
<name>A0A810N0D9_9ACTN</name>
<gene>
    <name evidence="3" type="ORF">Prubr_21390</name>
</gene>